<dbReference type="InterPro" id="IPR036805">
    <property type="entry name" value="Tscrpt_elong_fac_GreA/B_N_sf"/>
</dbReference>
<dbReference type="SUPFAM" id="SSF46557">
    <property type="entry name" value="GreA transcript cleavage protein, N-terminal domain"/>
    <property type="match status" value="1"/>
</dbReference>
<reference evidence="12 13" key="1">
    <citation type="journal article" date="2015" name="Nature">
        <title>rRNA introns, odd ribosomes, and small enigmatic genomes across a large radiation of phyla.</title>
        <authorList>
            <person name="Brown C.T."/>
            <person name="Hug L.A."/>
            <person name="Thomas B.C."/>
            <person name="Sharon I."/>
            <person name="Castelle C.J."/>
            <person name="Singh A."/>
            <person name="Wilkins M.J."/>
            <person name="Williams K.H."/>
            <person name="Banfield J.F."/>
        </authorList>
    </citation>
    <scope>NUCLEOTIDE SEQUENCE [LARGE SCALE GENOMIC DNA]</scope>
</reference>
<evidence type="ECO:0000259" key="11">
    <source>
        <dbReference type="Pfam" id="PF03449"/>
    </source>
</evidence>
<evidence type="ECO:0000256" key="9">
    <source>
        <dbReference type="RuleBase" id="RU000556"/>
    </source>
</evidence>
<organism evidence="12 13">
    <name type="scientific">Candidatus Woesebacteria bacterium GW2011_GWB1_39_12</name>
    <dbReference type="NCBI Taxonomy" id="1618574"/>
    <lineage>
        <taxon>Bacteria</taxon>
        <taxon>Candidatus Woeseibacteriota</taxon>
    </lineage>
</organism>
<keyword evidence="4 8" id="KW-0238">DNA-binding</keyword>
<dbReference type="HAMAP" id="MF_00105">
    <property type="entry name" value="GreA_GreB"/>
    <property type="match status" value="1"/>
</dbReference>
<dbReference type="Proteomes" id="UP000033881">
    <property type="component" value="Unassembled WGS sequence"/>
</dbReference>
<dbReference type="InterPro" id="IPR022691">
    <property type="entry name" value="Tscrpt_elong_fac_GreA/B_N"/>
</dbReference>
<evidence type="ECO:0000256" key="7">
    <source>
        <dbReference type="ARBA" id="ARBA00030776"/>
    </source>
</evidence>
<dbReference type="GO" id="GO:0003677">
    <property type="term" value="F:DNA binding"/>
    <property type="evidence" value="ECO:0007669"/>
    <property type="project" value="UniProtKB-UniRule"/>
</dbReference>
<comment type="similarity">
    <text evidence="1 8 9">Belongs to the GreA/GreB family.</text>
</comment>
<evidence type="ECO:0000256" key="5">
    <source>
        <dbReference type="ARBA" id="ARBA00023163"/>
    </source>
</evidence>
<accession>A0A0G0MA15</accession>
<keyword evidence="12" id="KW-0251">Elongation factor</keyword>
<dbReference type="NCBIfam" id="TIGR01462">
    <property type="entry name" value="greA"/>
    <property type="match status" value="1"/>
</dbReference>
<dbReference type="InterPro" id="IPR001437">
    <property type="entry name" value="Tscrpt_elong_fac_GreA/B_C"/>
</dbReference>
<dbReference type="SUPFAM" id="SSF54534">
    <property type="entry name" value="FKBP-like"/>
    <property type="match status" value="1"/>
</dbReference>
<dbReference type="NCBIfam" id="NF001263">
    <property type="entry name" value="PRK00226.1-4"/>
    <property type="match status" value="1"/>
</dbReference>
<dbReference type="PIRSF" id="PIRSF006092">
    <property type="entry name" value="GreA_GreB"/>
    <property type="match status" value="1"/>
</dbReference>
<dbReference type="Pfam" id="PF03449">
    <property type="entry name" value="GreA_GreB_N"/>
    <property type="match status" value="1"/>
</dbReference>
<dbReference type="FunFam" id="1.10.287.180:FF:000001">
    <property type="entry name" value="Transcription elongation factor GreA"/>
    <property type="match status" value="1"/>
</dbReference>
<dbReference type="InterPro" id="IPR028624">
    <property type="entry name" value="Tscrpt_elong_fac_GreA/B"/>
</dbReference>
<dbReference type="PROSITE" id="PS00830">
    <property type="entry name" value="GREAB_2"/>
    <property type="match status" value="1"/>
</dbReference>
<dbReference type="InterPro" id="IPR018151">
    <property type="entry name" value="TF_GreA/GreB_CS"/>
</dbReference>
<evidence type="ECO:0000256" key="8">
    <source>
        <dbReference type="HAMAP-Rule" id="MF_00105"/>
    </source>
</evidence>
<evidence type="ECO:0000313" key="13">
    <source>
        <dbReference type="Proteomes" id="UP000033881"/>
    </source>
</evidence>
<dbReference type="Gene3D" id="3.10.50.30">
    <property type="entry name" value="Transcription elongation factor, GreA/GreB, C-terminal domain"/>
    <property type="match status" value="1"/>
</dbReference>
<dbReference type="GO" id="GO:0003746">
    <property type="term" value="F:translation elongation factor activity"/>
    <property type="evidence" value="ECO:0007669"/>
    <property type="project" value="UniProtKB-KW"/>
</dbReference>
<dbReference type="GO" id="GO:0070063">
    <property type="term" value="F:RNA polymerase binding"/>
    <property type="evidence" value="ECO:0007669"/>
    <property type="project" value="InterPro"/>
</dbReference>
<dbReference type="Pfam" id="PF01272">
    <property type="entry name" value="GreA_GreB"/>
    <property type="match status" value="1"/>
</dbReference>
<evidence type="ECO:0000256" key="3">
    <source>
        <dbReference type="ARBA" id="ARBA00023015"/>
    </source>
</evidence>
<dbReference type="FunFam" id="3.10.50.30:FF:000001">
    <property type="entry name" value="Transcription elongation factor GreA"/>
    <property type="match status" value="1"/>
</dbReference>
<feature type="domain" description="Transcription elongation factor GreA/GreB N-terminal" evidence="11">
    <location>
        <begin position="7"/>
        <end position="77"/>
    </location>
</feature>
<sequence>MNGNNKIQITKEGLETLKRELEQLSEVKRPKVVERLSNARNQGDLTENTDYHNAKDELEFLDGRIDELSGVLKNAEVISNGKPGSGVGLGTRVTVKSNGATHTFHIVGDWEADPGEKKISHTSPLGHALIGKNIGDKVEVEAPAGKVIYEILSIE</sequence>
<dbReference type="Gene3D" id="1.10.287.180">
    <property type="entry name" value="Transcription elongation factor, GreA/GreB, N-terminal domain"/>
    <property type="match status" value="1"/>
</dbReference>
<keyword evidence="12" id="KW-0648">Protein biosynthesis</keyword>
<comment type="caution">
    <text evidence="12">The sequence shown here is derived from an EMBL/GenBank/DDBJ whole genome shotgun (WGS) entry which is preliminary data.</text>
</comment>
<dbReference type="InterPro" id="IPR023459">
    <property type="entry name" value="Tscrpt_elong_fac_GreA/B_fam"/>
</dbReference>
<evidence type="ECO:0000256" key="1">
    <source>
        <dbReference type="ARBA" id="ARBA00008213"/>
    </source>
</evidence>
<dbReference type="InterPro" id="IPR036953">
    <property type="entry name" value="GreA/GreB_C_sf"/>
</dbReference>
<comment type="function">
    <text evidence="6 8 9">Necessary for efficient RNA polymerase transcription elongation past template-encoded arresting sites. The arresting sites in DNA have the property of trapping a certain fraction of elongating RNA polymerases that pass through, resulting in locked ternary complexes. Cleavage of the nascent transcript by cleavage factors such as GreA or GreB allows the resumption of elongation from the new 3'terminus. GreA releases sequences of 2 to 3 nucleotides.</text>
</comment>
<dbReference type="AlphaFoldDB" id="A0A0G0MA15"/>
<evidence type="ECO:0000256" key="2">
    <source>
        <dbReference type="ARBA" id="ARBA00013729"/>
    </source>
</evidence>
<name>A0A0G0MA15_9BACT</name>
<keyword evidence="5 8" id="KW-0804">Transcription</keyword>
<protein>
    <recommendedName>
        <fullName evidence="2 8">Transcription elongation factor GreA</fullName>
    </recommendedName>
    <alternativeName>
        <fullName evidence="7 8">Transcript cleavage factor GreA</fullName>
    </alternativeName>
</protein>
<keyword evidence="3 8" id="KW-0805">Transcription regulation</keyword>
<dbReference type="GO" id="GO:0006354">
    <property type="term" value="P:DNA-templated transcription elongation"/>
    <property type="evidence" value="ECO:0007669"/>
    <property type="project" value="TreeGrafter"/>
</dbReference>
<proteinExistence type="inferred from homology"/>
<evidence type="ECO:0000256" key="6">
    <source>
        <dbReference type="ARBA" id="ARBA00024916"/>
    </source>
</evidence>
<feature type="domain" description="Transcription elongation factor GreA/GreB C-terminal" evidence="10">
    <location>
        <begin position="86"/>
        <end position="155"/>
    </location>
</feature>
<evidence type="ECO:0000256" key="4">
    <source>
        <dbReference type="ARBA" id="ARBA00023125"/>
    </source>
</evidence>
<dbReference type="GO" id="GO:0032784">
    <property type="term" value="P:regulation of DNA-templated transcription elongation"/>
    <property type="evidence" value="ECO:0007669"/>
    <property type="project" value="UniProtKB-UniRule"/>
</dbReference>
<dbReference type="PANTHER" id="PTHR30437">
    <property type="entry name" value="TRANSCRIPTION ELONGATION FACTOR GREA"/>
    <property type="match status" value="1"/>
</dbReference>
<dbReference type="EMBL" id="LBWB01000008">
    <property type="protein sequence ID" value="KKR00959.1"/>
    <property type="molecule type" value="Genomic_DNA"/>
</dbReference>
<dbReference type="PANTHER" id="PTHR30437:SF4">
    <property type="entry name" value="TRANSCRIPTION ELONGATION FACTOR GREA"/>
    <property type="match status" value="1"/>
</dbReference>
<dbReference type="InterPro" id="IPR006359">
    <property type="entry name" value="Tscrpt_elong_fac_GreA"/>
</dbReference>
<gene>
    <name evidence="8" type="primary">greA</name>
    <name evidence="12" type="ORF">UT24_C0008G0087</name>
</gene>
<evidence type="ECO:0000259" key="10">
    <source>
        <dbReference type="Pfam" id="PF01272"/>
    </source>
</evidence>
<dbReference type="STRING" id="1618574.UT24_C0008G0087"/>
<evidence type="ECO:0000313" key="12">
    <source>
        <dbReference type="EMBL" id="KKR00959.1"/>
    </source>
</evidence>